<keyword evidence="7" id="KW-1185">Reference proteome</keyword>
<name>A0A7W2I3S0_9CORY</name>
<dbReference type="InterPro" id="IPR000847">
    <property type="entry name" value="LysR_HTH_N"/>
</dbReference>
<evidence type="ECO:0000256" key="1">
    <source>
        <dbReference type="ARBA" id="ARBA00009437"/>
    </source>
</evidence>
<dbReference type="AlphaFoldDB" id="A0A7W2I3S0"/>
<keyword evidence="3" id="KW-0238">DNA-binding</keyword>
<evidence type="ECO:0000259" key="5">
    <source>
        <dbReference type="PROSITE" id="PS50931"/>
    </source>
</evidence>
<dbReference type="InterPro" id="IPR036390">
    <property type="entry name" value="WH_DNA-bd_sf"/>
</dbReference>
<dbReference type="Proteomes" id="UP000523682">
    <property type="component" value="Unassembled WGS sequence"/>
</dbReference>
<dbReference type="GO" id="GO:0000976">
    <property type="term" value="F:transcription cis-regulatory region binding"/>
    <property type="evidence" value="ECO:0007669"/>
    <property type="project" value="TreeGrafter"/>
</dbReference>
<dbReference type="PROSITE" id="PS50931">
    <property type="entry name" value="HTH_LYSR"/>
    <property type="match status" value="1"/>
</dbReference>
<comment type="caution">
    <text evidence="6">The sequence shown here is derived from an EMBL/GenBank/DDBJ whole genome shotgun (WGS) entry which is preliminary data.</text>
</comment>
<dbReference type="SUPFAM" id="SSF53850">
    <property type="entry name" value="Periplasmic binding protein-like II"/>
    <property type="match status" value="1"/>
</dbReference>
<sequence length="298" mass="31625">MYPKLPAITDLEALLAVSRAGSISRAARDMGMNQQTLSTRVSRAEQVLGVTVFERSPYGIKATKSGEVVLEAVPALLTACADFAHNVEQARADNLARHLTVAVSNTVAEIHYPVWAAAFRDAHPKVKLTMVHGNSQDVRELVATGIAELGIVEGGTPRHDLIETVLCPDELVLAVPAHYLWANRESVSREELRATPLIVREPGSGTRRVIEEELGELADPAGEFGSLSAQRAGMIALGAPAIIPRSAVLDQVALGAAAIVATEVAFERSISAVVRRGATVPKDATAFTRLAKSFGALS</sequence>
<evidence type="ECO:0000313" key="7">
    <source>
        <dbReference type="Proteomes" id="UP000523682"/>
    </source>
</evidence>
<evidence type="ECO:0000256" key="4">
    <source>
        <dbReference type="ARBA" id="ARBA00023163"/>
    </source>
</evidence>
<dbReference type="InterPro" id="IPR005119">
    <property type="entry name" value="LysR_subst-bd"/>
</dbReference>
<evidence type="ECO:0000313" key="6">
    <source>
        <dbReference type="EMBL" id="MBA5244341.1"/>
    </source>
</evidence>
<keyword evidence="2" id="KW-0805">Transcription regulation</keyword>
<dbReference type="Pfam" id="PF03466">
    <property type="entry name" value="LysR_substrate"/>
    <property type="match status" value="1"/>
</dbReference>
<dbReference type="RefSeq" id="WP_181888976.1">
    <property type="nucleotide sequence ID" value="NZ_JACDTZ010000001.1"/>
</dbReference>
<dbReference type="GO" id="GO:0003700">
    <property type="term" value="F:DNA-binding transcription factor activity"/>
    <property type="evidence" value="ECO:0007669"/>
    <property type="project" value="InterPro"/>
</dbReference>
<dbReference type="Gene3D" id="3.40.190.290">
    <property type="match status" value="1"/>
</dbReference>
<protein>
    <submittedName>
        <fullName evidence="6">LysR family transcriptional regulator</fullName>
    </submittedName>
</protein>
<dbReference type="Pfam" id="PF00126">
    <property type="entry name" value="HTH_1"/>
    <property type="match status" value="1"/>
</dbReference>
<dbReference type="PANTHER" id="PTHR30126:SF39">
    <property type="entry name" value="HTH-TYPE TRANSCRIPTIONAL REGULATOR CYSL"/>
    <property type="match status" value="1"/>
</dbReference>
<dbReference type="Gene3D" id="1.10.10.10">
    <property type="entry name" value="Winged helix-like DNA-binding domain superfamily/Winged helix DNA-binding domain"/>
    <property type="match status" value="1"/>
</dbReference>
<feature type="domain" description="HTH lysR-type" evidence="5">
    <location>
        <begin position="6"/>
        <end position="63"/>
    </location>
</feature>
<evidence type="ECO:0000256" key="3">
    <source>
        <dbReference type="ARBA" id="ARBA00023125"/>
    </source>
</evidence>
<organism evidence="6 7">
    <name type="scientific">Corynebacterium haemomassiliense</name>
    <dbReference type="NCBI Taxonomy" id="2754726"/>
    <lineage>
        <taxon>Bacteria</taxon>
        <taxon>Bacillati</taxon>
        <taxon>Actinomycetota</taxon>
        <taxon>Actinomycetes</taxon>
        <taxon>Mycobacteriales</taxon>
        <taxon>Corynebacteriaceae</taxon>
        <taxon>Corynebacterium</taxon>
    </lineage>
</organism>
<accession>A0A7W2I3S0</accession>
<dbReference type="PANTHER" id="PTHR30126">
    <property type="entry name" value="HTH-TYPE TRANSCRIPTIONAL REGULATOR"/>
    <property type="match status" value="1"/>
</dbReference>
<dbReference type="EMBL" id="JACDTZ010000001">
    <property type="protein sequence ID" value="MBA5244341.1"/>
    <property type="molecule type" value="Genomic_DNA"/>
</dbReference>
<reference evidence="6 7" key="1">
    <citation type="submission" date="2020-07" db="EMBL/GenBank/DDBJ databases">
        <title>Draft genome and description of Corynebacterium haemomassiliense strain Marseile-Q3615 sp. nov.</title>
        <authorList>
            <person name="Boxberger M."/>
            <person name="La Scola B."/>
        </authorList>
    </citation>
    <scope>NUCLEOTIDE SEQUENCE [LARGE SCALE GENOMIC DNA]</scope>
    <source>
        <strain evidence="6 7">Marseille-Q3615</strain>
    </source>
</reference>
<dbReference type="SUPFAM" id="SSF46785">
    <property type="entry name" value="Winged helix' DNA-binding domain"/>
    <property type="match status" value="1"/>
</dbReference>
<dbReference type="InterPro" id="IPR036388">
    <property type="entry name" value="WH-like_DNA-bd_sf"/>
</dbReference>
<proteinExistence type="inferred from homology"/>
<evidence type="ECO:0000256" key="2">
    <source>
        <dbReference type="ARBA" id="ARBA00023015"/>
    </source>
</evidence>
<comment type="similarity">
    <text evidence="1">Belongs to the LysR transcriptional regulatory family.</text>
</comment>
<gene>
    <name evidence="6" type="ORF">H0193_05845</name>
</gene>
<keyword evidence="4" id="KW-0804">Transcription</keyword>